<feature type="transmembrane region" description="Helical" evidence="12">
    <location>
        <begin position="130"/>
        <end position="151"/>
    </location>
</feature>
<evidence type="ECO:0000256" key="5">
    <source>
        <dbReference type="ARBA" id="ARBA00022692"/>
    </source>
</evidence>
<dbReference type="GO" id="GO:0140571">
    <property type="term" value="F:transmembrane ascorbate ferrireductase activity"/>
    <property type="evidence" value="ECO:0007669"/>
    <property type="project" value="UniProtKB-EC"/>
</dbReference>
<feature type="transmembrane region" description="Helical" evidence="12">
    <location>
        <begin position="199"/>
        <end position="215"/>
    </location>
</feature>
<proteinExistence type="predicted"/>
<evidence type="ECO:0000256" key="12">
    <source>
        <dbReference type="SAM" id="Phobius"/>
    </source>
</evidence>
<evidence type="ECO:0000256" key="9">
    <source>
        <dbReference type="ARBA" id="ARBA00023004"/>
    </source>
</evidence>
<name>A0A0N4Z4V9_PARTI</name>
<evidence type="ECO:0000256" key="11">
    <source>
        <dbReference type="ARBA" id="ARBA00024225"/>
    </source>
</evidence>
<dbReference type="Proteomes" id="UP000038045">
    <property type="component" value="Unplaced"/>
</dbReference>
<feature type="transmembrane region" description="Helical" evidence="12">
    <location>
        <begin position="227"/>
        <end position="251"/>
    </location>
</feature>
<dbReference type="AlphaFoldDB" id="A0A0N4Z4V9"/>
<dbReference type="GO" id="GO:0016020">
    <property type="term" value="C:membrane"/>
    <property type="evidence" value="ECO:0007669"/>
    <property type="project" value="UniProtKB-SubCell"/>
</dbReference>
<reference evidence="15" key="1">
    <citation type="submission" date="2017-02" db="UniProtKB">
        <authorList>
            <consortium name="WormBaseParasite"/>
        </authorList>
    </citation>
    <scope>IDENTIFICATION</scope>
</reference>
<dbReference type="PANTHER" id="PTHR15422">
    <property type="entry name" value="OS05G0565100 PROTEIN"/>
    <property type="match status" value="1"/>
</dbReference>
<evidence type="ECO:0000256" key="8">
    <source>
        <dbReference type="ARBA" id="ARBA00022989"/>
    </source>
</evidence>
<dbReference type="EC" id="7.2.1.3" evidence="11"/>
<keyword evidence="8 12" id="KW-1133">Transmembrane helix</keyword>
<protein>
    <recommendedName>
        <fullName evidence="11">ascorbate ferrireductase (transmembrane)</fullName>
        <ecNumber evidence="11">7.2.1.3</ecNumber>
    </recommendedName>
</protein>
<sequence>MRSLTKLLFITIISYIYSLPLYPRKITPTTESVPIPKYLQERLIRLHAISMIVAWFLLILKGIFYMRYYKQFLRNKTFFGFEIWFQVHRIFNITAFILITISIVATFTANNFIWYGPQIKKSKSKTFEKWHSMIGVIAYLLIILQVLSSFFRCAPSKKNRIIFISIHRSFGITSFILALLNILIAVHFFPSLISNPTGAADVLYVYYIIILLCIISNEIHIRFKIRIGLLLTLAILVFSSLIVCIYLSVLICTSY</sequence>
<comment type="subcellular location">
    <subcellularLocation>
        <location evidence="2">Membrane</location>
        <topology evidence="2">Multi-pass membrane protein</topology>
    </subcellularLocation>
</comment>
<evidence type="ECO:0000256" key="7">
    <source>
        <dbReference type="ARBA" id="ARBA00022982"/>
    </source>
</evidence>
<keyword evidence="9" id="KW-0408">Iron</keyword>
<feature type="transmembrane region" description="Helical" evidence="12">
    <location>
        <begin position="172"/>
        <end position="193"/>
    </location>
</feature>
<keyword evidence="5 12" id="KW-0812">Transmembrane</keyword>
<dbReference type="InterPro" id="IPR006593">
    <property type="entry name" value="Cyt_b561/ferric_Rdtase_TM"/>
</dbReference>
<feature type="transmembrane region" description="Helical" evidence="12">
    <location>
        <begin position="90"/>
        <end position="110"/>
    </location>
</feature>
<dbReference type="SMART" id="SM00665">
    <property type="entry name" value="B561"/>
    <property type="match status" value="1"/>
</dbReference>
<feature type="transmembrane region" description="Helical" evidence="12">
    <location>
        <begin position="7"/>
        <end position="23"/>
    </location>
</feature>
<dbReference type="STRING" id="131310.A0A0N4Z4V9"/>
<evidence type="ECO:0000256" key="10">
    <source>
        <dbReference type="ARBA" id="ARBA00023136"/>
    </source>
</evidence>
<feature type="transmembrane region" description="Helical" evidence="12">
    <location>
        <begin position="43"/>
        <end position="69"/>
    </location>
</feature>
<keyword evidence="6" id="KW-0479">Metal-binding</keyword>
<dbReference type="InterPro" id="IPR045150">
    <property type="entry name" value="CYB561D1/2"/>
</dbReference>
<evidence type="ECO:0000256" key="6">
    <source>
        <dbReference type="ARBA" id="ARBA00022723"/>
    </source>
</evidence>
<dbReference type="PANTHER" id="PTHR15422:SF24">
    <property type="entry name" value="DOMON RELATED DOMAIN-CONTAINING PROTEIN"/>
    <property type="match status" value="1"/>
</dbReference>
<dbReference type="GO" id="GO:0020037">
    <property type="term" value="F:heme binding"/>
    <property type="evidence" value="ECO:0007669"/>
    <property type="project" value="TreeGrafter"/>
</dbReference>
<evidence type="ECO:0000256" key="4">
    <source>
        <dbReference type="ARBA" id="ARBA00022617"/>
    </source>
</evidence>
<keyword evidence="3" id="KW-0813">Transport</keyword>
<dbReference type="CDD" id="cd08760">
    <property type="entry name" value="Cyt_b561_FRRS1_like"/>
    <property type="match status" value="1"/>
</dbReference>
<dbReference type="PROSITE" id="PS50939">
    <property type="entry name" value="CYTOCHROME_B561"/>
    <property type="match status" value="1"/>
</dbReference>
<evidence type="ECO:0000259" key="13">
    <source>
        <dbReference type="PROSITE" id="PS50939"/>
    </source>
</evidence>
<keyword evidence="14" id="KW-1185">Reference proteome</keyword>
<evidence type="ECO:0000256" key="1">
    <source>
        <dbReference type="ARBA" id="ARBA00001970"/>
    </source>
</evidence>
<accession>A0A0N4Z4V9</accession>
<comment type="cofactor">
    <cofactor evidence="1">
        <name>heme b</name>
        <dbReference type="ChEBI" id="CHEBI:60344"/>
    </cofactor>
</comment>
<evidence type="ECO:0000256" key="3">
    <source>
        <dbReference type="ARBA" id="ARBA00022448"/>
    </source>
</evidence>
<dbReference type="Gene3D" id="1.20.120.1770">
    <property type="match status" value="1"/>
</dbReference>
<dbReference type="Pfam" id="PF03188">
    <property type="entry name" value="Cytochrom_B561"/>
    <property type="match status" value="1"/>
</dbReference>
<feature type="domain" description="Cytochrome b561" evidence="13">
    <location>
        <begin position="4"/>
        <end position="226"/>
    </location>
</feature>
<evidence type="ECO:0000256" key="2">
    <source>
        <dbReference type="ARBA" id="ARBA00004141"/>
    </source>
</evidence>
<organism evidence="14 15">
    <name type="scientific">Parastrongyloides trichosuri</name>
    <name type="common">Possum-specific nematode worm</name>
    <dbReference type="NCBI Taxonomy" id="131310"/>
    <lineage>
        <taxon>Eukaryota</taxon>
        <taxon>Metazoa</taxon>
        <taxon>Ecdysozoa</taxon>
        <taxon>Nematoda</taxon>
        <taxon>Chromadorea</taxon>
        <taxon>Rhabditida</taxon>
        <taxon>Tylenchina</taxon>
        <taxon>Panagrolaimomorpha</taxon>
        <taxon>Strongyloidoidea</taxon>
        <taxon>Strongyloididae</taxon>
        <taxon>Parastrongyloides</taxon>
    </lineage>
</organism>
<evidence type="ECO:0000313" key="15">
    <source>
        <dbReference type="WBParaSite" id="PTRK_0000202600.1"/>
    </source>
</evidence>
<dbReference type="WBParaSite" id="PTRK_0000202600.1">
    <property type="protein sequence ID" value="PTRK_0000202600.1"/>
    <property type="gene ID" value="PTRK_0000202600"/>
</dbReference>
<keyword evidence="10 12" id="KW-0472">Membrane</keyword>
<keyword evidence="4" id="KW-0349">Heme</keyword>
<keyword evidence="7" id="KW-0249">Electron transport</keyword>
<dbReference type="GO" id="GO:0046872">
    <property type="term" value="F:metal ion binding"/>
    <property type="evidence" value="ECO:0007669"/>
    <property type="project" value="UniProtKB-KW"/>
</dbReference>
<evidence type="ECO:0000313" key="14">
    <source>
        <dbReference type="Proteomes" id="UP000038045"/>
    </source>
</evidence>
<dbReference type="GO" id="GO:0140575">
    <property type="term" value="F:transmembrane monodehydroascorbate reductase activity"/>
    <property type="evidence" value="ECO:0007669"/>
    <property type="project" value="InterPro"/>
</dbReference>